<dbReference type="RefSeq" id="WP_130163033.1">
    <property type="nucleotide sequence ID" value="NZ_SGIM01000016.1"/>
</dbReference>
<dbReference type="EMBL" id="SGIM01000016">
    <property type="protein sequence ID" value="RZF49684.1"/>
    <property type="molecule type" value="Genomic_DNA"/>
</dbReference>
<keyword evidence="4" id="KW-1185">Reference proteome</keyword>
<feature type="chain" id="PRO_5020813149" evidence="1">
    <location>
        <begin position="26"/>
        <end position="339"/>
    </location>
</feature>
<evidence type="ECO:0000313" key="3">
    <source>
        <dbReference type="EMBL" id="RZF49684.1"/>
    </source>
</evidence>
<organism evidence="3 4">
    <name type="scientific">Acinetobacter halotolerans</name>
    <dbReference type="NCBI Taxonomy" id="1752076"/>
    <lineage>
        <taxon>Bacteria</taxon>
        <taxon>Pseudomonadati</taxon>
        <taxon>Pseudomonadota</taxon>
        <taxon>Gammaproteobacteria</taxon>
        <taxon>Moraxellales</taxon>
        <taxon>Moraxellaceae</taxon>
        <taxon>Acinetobacter</taxon>
    </lineage>
</organism>
<dbReference type="InterPro" id="IPR029058">
    <property type="entry name" value="AB_hydrolase_fold"/>
</dbReference>
<reference evidence="3 4" key="1">
    <citation type="submission" date="2019-02" db="EMBL/GenBank/DDBJ databases">
        <title>The draft genome of Acinetobacter halotolerans strain JCM 31009.</title>
        <authorList>
            <person name="Qin J."/>
            <person name="Feng Y."/>
            <person name="Nemec A."/>
            <person name="Zong Z."/>
        </authorList>
    </citation>
    <scope>NUCLEOTIDE SEQUENCE [LARGE SCALE GENOMIC DNA]</scope>
    <source>
        <strain evidence="3 4">JCM 31009</strain>
    </source>
</reference>
<feature type="signal peptide" evidence="1">
    <location>
        <begin position="1"/>
        <end position="25"/>
    </location>
</feature>
<evidence type="ECO:0000256" key="1">
    <source>
        <dbReference type="SAM" id="SignalP"/>
    </source>
</evidence>
<keyword evidence="1" id="KW-0732">Signal</keyword>
<dbReference type="Gene3D" id="3.40.50.1820">
    <property type="entry name" value="alpha/beta hydrolase"/>
    <property type="match status" value="1"/>
</dbReference>
<protein>
    <submittedName>
        <fullName evidence="3">Triacylglycerol lipase</fullName>
    </submittedName>
</protein>
<evidence type="ECO:0000313" key="4">
    <source>
        <dbReference type="Proteomes" id="UP000292110"/>
    </source>
</evidence>
<sequence length="339" mass="35557">MKKKYLNAMALMTGLLVSSGSVVHAGLFDFLSPKASWQNCDVNSCYVGGSAKVTSDYAKTKYPILLAHGMAGFSAVGPMQYWHGITEDLVGNGANVFVAQQASFNSSEVRGEQLLLQTKQVLAITGAEKVNLIGHSHGTHSIRYVAGLLPNRVASVTAVGGPVKGSDVADAVYAFTQSPVGPAATPVLEAAINAFGALVGIGSGNYYDQDALAGLNSLTTSGSAAFNQRFPAGVPTTACGSGTELASNGVRYYSWSGTSPFTNALDPMDYALTATSLIIPGESDGLVPRCSSHLGTVIRDNYAFNHLDEVNQVLGLVGFLQNPVTPFRLHANRLKNHNL</sequence>
<dbReference type="Proteomes" id="UP000292110">
    <property type="component" value="Unassembled WGS sequence"/>
</dbReference>
<dbReference type="Pfam" id="PF00561">
    <property type="entry name" value="Abhydrolase_1"/>
    <property type="match status" value="1"/>
</dbReference>
<proteinExistence type="predicted"/>
<dbReference type="AlphaFoldDB" id="A0A4Q6X7X2"/>
<gene>
    <name evidence="3" type="ORF">EXE30_14640</name>
</gene>
<dbReference type="InterPro" id="IPR000073">
    <property type="entry name" value="AB_hydrolase_1"/>
</dbReference>
<dbReference type="SUPFAM" id="SSF53474">
    <property type="entry name" value="alpha/beta-Hydrolases"/>
    <property type="match status" value="1"/>
</dbReference>
<accession>A0A4Q6X7X2</accession>
<comment type="caution">
    <text evidence="3">The sequence shown here is derived from an EMBL/GenBank/DDBJ whole genome shotgun (WGS) entry which is preliminary data.</text>
</comment>
<evidence type="ECO:0000259" key="2">
    <source>
        <dbReference type="Pfam" id="PF00561"/>
    </source>
</evidence>
<name>A0A4Q6X7X2_9GAMM</name>
<feature type="domain" description="AB hydrolase-1" evidence="2">
    <location>
        <begin position="62"/>
        <end position="289"/>
    </location>
</feature>